<protein>
    <recommendedName>
        <fullName evidence="8">tRNA(Ile)-lysidine synthase</fullName>
        <ecNumber evidence="8">6.3.4.19</ecNumber>
    </recommendedName>
    <alternativeName>
        <fullName evidence="8">tRNA(Ile)-2-lysyl-cytidine synthase</fullName>
    </alternativeName>
    <alternativeName>
        <fullName evidence="8">tRNA(Ile)-lysidine synthetase</fullName>
    </alternativeName>
</protein>
<evidence type="ECO:0000259" key="9">
    <source>
        <dbReference type="PROSITE" id="PS50042"/>
    </source>
</evidence>
<dbReference type="Gene3D" id="3.40.50.620">
    <property type="entry name" value="HUPs"/>
    <property type="match status" value="1"/>
</dbReference>
<comment type="caution">
    <text evidence="10">The sequence shown here is derived from an EMBL/GenBank/DDBJ whole genome shotgun (WGS) entry which is preliminary data.</text>
</comment>
<proteinExistence type="inferred from homology"/>
<comment type="domain">
    <text evidence="8">The N-terminal region contains the highly conserved SGGXDS motif, predicted to be a P-loop motif involved in ATP binding.</text>
</comment>
<organism evidence="10 11">
    <name type="scientific">Candidatus Salinicoccus stercoripullorum</name>
    <dbReference type="NCBI Taxonomy" id="2838756"/>
    <lineage>
        <taxon>Bacteria</taxon>
        <taxon>Bacillati</taxon>
        <taxon>Bacillota</taxon>
        <taxon>Bacilli</taxon>
        <taxon>Bacillales</taxon>
        <taxon>Staphylococcaceae</taxon>
        <taxon>Salinicoccus</taxon>
    </lineage>
</organism>
<feature type="domain" description="Cyclic nucleotide-binding" evidence="9">
    <location>
        <begin position="8"/>
        <end position="54"/>
    </location>
</feature>
<dbReference type="GO" id="GO:0005737">
    <property type="term" value="C:cytoplasm"/>
    <property type="evidence" value="ECO:0007669"/>
    <property type="project" value="UniProtKB-SubCell"/>
</dbReference>
<evidence type="ECO:0000256" key="5">
    <source>
        <dbReference type="ARBA" id="ARBA00022741"/>
    </source>
</evidence>
<dbReference type="Pfam" id="PF01171">
    <property type="entry name" value="ATP_bind_3"/>
    <property type="match status" value="1"/>
</dbReference>
<dbReference type="InterPro" id="IPR000595">
    <property type="entry name" value="cNMP-bd_dom"/>
</dbReference>
<keyword evidence="6 8" id="KW-0067">ATP-binding</keyword>
<keyword evidence="3 8" id="KW-0436">Ligase</keyword>
<dbReference type="GO" id="GO:0006400">
    <property type="term" value="P:tRNA modification"/>
    <property type="evidence" value="ECO:0007669"/>
    <property type="project" value="UniProtKB-UniRule"/>
</dbReference>
<dbReference type="EC" id="6.3.4.19" evidence="8"/>
<comment type="function">
    <text evidence="8">Ligates lysine onto the cytidine present at position 34 of the AUA codon-specific tRNA(Ile) that contains the anticodon CAU, in an ATP-dependent manner. Cytidine is converted to lysidine, thus changing the amino acid specificity of the tRNA from methionine to isoleucine.</text>
</comment>
<dbReference type="AlphaFoldDB" id="A0A9D1U050"/>
<dbReference type="CDD" id="cd01992">
    <property type="entry name" value="TilS_N"/>
    <property type="match status" value="1"/>
</dbReference>
<dbReference type="SUPFAM" id="SSF52402">
    <property type="entry name" value="Adenine nucleotide alpha hydrolases-like"/>
    <property type="match status" value="1"/>
</dbReference>
<dbReference type="PROSITE" id="PS50042">
    <property type="entry name" value="CNMP_BINDING_3"/>
    <property type="match status" value="1"/>
</dbReference>
<dbReference type="HAMAP" id="MF_01161">
    <property type="entry name" value="tRNA_Ile_lys_synt"/>
    <property type="match status" value="1"/>
</dbReference>
<name>A0A9D1U050_9STAP</name>
<dbReference type="GO" id="GO:0032267">
    <property type="term" value="F:tRNA(Ile)-lysidine synthase activity"/>
    <property type="evidence" value="ECO:0007669"/>
    <property type="project" value="UniProtKB-EC"/>
</dbReference>
<dbReference type="InterPro" id="IPR011063">
    <property type="entry name" value="TilS/TtcA_N"/>
</dbReference>
<keyword evidence="5 8" id="KW-0547">Nucleotide-binding</keyword>
<comment type="catalytic activity">
    <reaction evidence="7 8">
        <text>cytidine(34) in tRNA(Ile2) + L-lysine + ATP = lysidine(34) in tRNA(Ile2) + AMP + diphosphate + H(+)</text>
        <dbReference type="Rhea" id="RHEA:43744"/>
        <dbReference type="Rhea" id="RHEA-COMP:10625"/>
        <dbReference type="Rhea" id="RHEA-COMP:10670"/>
        <dbReference type="ChEBI" id="CHEBI:15378"/>
        <dbReference type="ChEBI" id="CHEBI:30616"/>
        <dbReference type="ChEBI" id="CHEBI:32551"/>
        <dbReference type="ChEBI" id="CHEBI:33019"/>
        <dbReference type="ChEBI" id="CHEBI:82748"/>
        <dbReference type="ChEBI" id="CHEBI:83665"/>
        <dbReference type="ChEBI" id="CHEBI:456215"/>
        <dbReference type="EC" id="6.3.4.19"/>
    </reaction>
</comment>
<dbReference type="Pfam" id="PF11734">
    <property type="entry name" value="TilS_C"/>
    <property type="match status" value="1"/>
</dbReference>
<dbReference type="NCBIfam" id="TIGR02433">
    <property type="entry name" value="lysidine_TilS_C"/>
    <property type="match status" value="1"/>
</dbReference>
<dbReference type="InterPro" id="IPR012094">
    <property type="entry name" value="tRNA_Ile_lys_synt"/>
</dbReference>
<evidence type="ECO:0000256" key="7">
    <source>
        <dbReference type="ARBA" id="ARBA00048539"/>
    </source>
</evidence>
<reference evidence="10" key="1">
    <citation type="journal article" date="2021" name="PeerJ">
        <title>Extensive microbial diversity within the chicken gut microbiome revealed by metagenomics and culture.</title>
        <authorList>
            <person name="Gilroy R."/>
            <person name="Ravi A."/>
            <person name="Getino M."/>
            <person name="Pursley I."/>
            <person name="Horton D.L."/>
            <person name="Alikhan N.F."/>
            <person name="Baker D."/>
            <person name="Gharbi K."/>
            <person name="Hall N."/>
            <person name="Watson M."/>
            <person name="Adriaenssens E.M."/>
            <person name="Foster-Nyarko E."/>
            <person name="Jarju S."/>
            <person name="Secka A."/>
            <person name="Antonio M."/>
            <person name="Oren A."/>
            <person name="Chaudhuri R.R."/>
            <person name="La Ragione R."/>
            <person name="Hildebrand F."/>
            <person name="Pallen M.J."/>
        </authorList>
    </citation>
    <scope>NUCLEOTIDE SEQUENCE</scope>
    <source>
        <strain evidence="10">ChiHjej13B12-752</strain>
    </source>
</reference>
<accession>A0A9D1U050</accession>
<dbReference type="PANTHER" id="PTHR43033:SF1">
    <property type="entry name" value="TRNA(ILE)-LYSIDINE SYNTHASE-RELATED"/>
    <property type="match status" value="1"/>
</dbReference>
<dbReference type="SMART" id="SM00977">
    <property type="entry name" value="TilS_C"/>
    <property type="match status" value="1"/>
</dbReference>
<evidence type="ECO:0000256" key="6">
    <source>
        <dbReference type="ARBA" id="ARBA00022840"/>
    </source>
</evidence>
<reference evidence="10" key="2">
    <citation type="submission" date="2021-04" db="EMBL/GenBank/DDBJ databases">
        <authorList>
            <person name="Gilroy R."/>
        </authorList>
    </citation>
    <scope>NUCLEOTIDE SEQUENCE</scope>
    <source>
        <strain evidence="10">ChiHjej13B12-752</strain>
    </source>
</reference>
<dbReference type="Proteomes" id="UP000823989">
    <property type="component" value="Unassembled WGS sequence"/>
</dbReference>
<evidence type="ECO:0000256" key="2">
    <source>
        <dbReference type="ARBA" id="ARBA00022490"/>
    </source>
</evidence>
<dbReference type="SUPFAM" id="SSF56037">
    <property type="entry name" value="PheT/TilS domain"/>
    <property type="match status" value="1"/>
</dbReference>
<dbReference type="InterPro" id="IPR012796">
    <property type="entry name" value="Lysidine-tRNA-synth_C"/>
</dbReference>
<keyword evidence="2 8" id="KW-0963">Cytoplasm</keyword>
<keyword evidence="4 8" id="KW-0819">tRNA processing</keyword>
<dbReference type="NCBIfam" id="TIGR02432">
    <property type="entry name" value="lysidine_TilS_N"/>
    <property type="match status" value="1"/>
</dbReference>
<dbReference type="InterPro" id="IPR012795">
    <property type="entry name" value="tRNA_Ile_lys_synt_N"/>
</dbReference>
<comment type="subcellular location">
    <subcellularLocation>
        <location evidence="1 8">Cytoplasm</location>
    </subcellularLocation>
</comment>
<evidence type="ECO:0000313" key="10">
    <source>
        <dbReference type="EMBL" id="HIW13096.1"/>
    </source>
</evidence>
<evidence type="ECO:0000256" key="8">
    <source>
        <dbReference type="HAMAP-Rule" id="MF_01161"/>
    </source>
</evidence>
<dbReference type="PANTHER" id="PTHR43033">
    <property type="entry name" value="TRNA(ILE)-LYSIDINE SYNTHASE-RELATED"/>
    <property type="match status" value="1"/>
</dbReference>
<evidence type="ECO:0000256" key="1">
    <source>
        <dbReference type="ARBA" id="ARBA00004496"/>
    </source>
</evidence>
<gene>
    <name evidence="8 10" type="primary">tilS</name>
    <name evidence="10" type="ORF">H9891_08110</name>
</gene>
<comment type="similarity">
    <text evidence="8">Belongs to the tRNA(Ile)-lysidine synthase family.</text>
</comment>
<dbReference type="GO" id="GO:0005524">
    <property type="term" value="F:ATP binding"/>
    <property type="evidence" value="ECO:0007669"/>
    <property type="project" value="UniProtKB-UniRule"/>
</dbReference>
<sequence length="412" mass="47198">MEMRCSWDRGDTVALAISGGVDSMVLYHLLKTSYRDTFGRLILLHVNHGQRAASEAEEAHIVNMAATDDVLCETVRLDIEKADFSQAAARKARYRFFDEMMARHGARVLLTAHHLDDQYESVMHQLLTGRYLPGKMGIPYTRNEGSYRIIRPLLHVPRTAIEDYAGRHRVIYFEDETNSGTGYTRNYIRHNLMKDIRASEHLQPEQLLKLSEDLGEVDDMLREEAAGFISGRQVLPRKEFNKRRRISRIYIVNAWLASRGLGARRRYIEEMLDVASSGTAQVEFPVGDRLVVIAYDEMRIEAESSVTLHRLDITGNGTYNFNGYEITVEMDTSELPLRVRTREEGDRIFVPGIGTKKLSRLFIDQKVPRDERDTMPVVTGQDHQIIAVGTIYNIMKTRGNHSRLRVEKGVKQ</sequence>
<evidence type="ECO:0000313" key="11">
    <source>
        <dbReference type="Proteomes" id="UP000823989"/>
    </source>
</evidence>
<evidence type="ECO:0000256" key="4">
    <source>
        <dbReference type="ARBA" id="ARBA00022694"/>
    </source>
</evidence>
<dbReference type="EMBL" id="DXHR01000026">
    <property type="protein sequence ID" value="HIW13096.1"/>
    <property type="molecule type" value="Genomic_DNA"/>
</dbReference>
<evidence type="ECO:0000256" key="3">
    <source>
        <dbReference type="ARBA" id="ARBA00022598"/>
    </source>
</evidence>
<dbReference type="InterPro" id="IPR014729">
    <property type="entry name" value="Rossmann-like_a/b/a_fold"/>
</dbReference>
<feature type="binding site" evidence="8">
    <location>
        <begin position="18"/>
        <end position="23"/>
    </location>
    <ligand>
        <name>ATP</name>
        <dbReference type="ChEBI" id="CHEBI:30616"/>
    </ligand>
</feature>